<accession>A0A1X6ZPS6</accession>
<dbReference type="OrthoDB" id="5288220at2"/>
<dbReference type="InterPro" id="IPR027417">
    <property type="entry name" value="P-loop_NTPase"/>
</dbReference>
<proteinExistence type="predicted"/>
<gene>
    <name evidence="1" type="ORF">RUM8411_02729</name>
</gene>
<sequence length="331" mass="37149">MSKDPQNFRSDKDIRKTVQSLRTLHIPRPEFNKLDARFGSLLEQRRADDADGVVFKARSIMLVGQSGSGKTTAVRHLVHKYRRLMATDPGEEICEYIGLQVPSPATMKFVGAATLRALGYPYAGNKQGPAIWDQVKEQLKRRHTLFLGFDEAQDLARYQTEKERQSVVNTLKSMMENSVWPVSLLLSGMPGLKDIVNQDAQLARRVDPVEIGRLHSLRDVGPVIKIVQKYADRAQIDVATSVKNEAFAMRLIHAADYQFGLLAEIVVLAVSHALFTDGFDAKLGIRHFAEIYSERNGAEAWMNVFIAEDYGRINPRKLLDDGDKPKDGEDA</sequence>
<dbReference type="SUPFAM" id="SSF52540">
    <property type="entry name" value="P-loop containing nucleoside triphosphate hydrolases"/>
    <property type="match status" value="1"/>
</dbReference>
<evidence type="ECO:0000313" key="2">
    <source>
        <dbReference type="Proteomes" id="UP000193778"/>
    </source>
</evidence>
<dbReference type="EMBL" id="FWFP01000007">
    <property type="protein sequence ID" value="SLN55992.1"/>
    <property type="molecule type" value="Genomic_DNA"/>
</dbReference>
<organism evidence="1 2">
    <name type="scientific">Ruegeria meonggei</name>
    <dbReference type="NCBI Taxonomy" id="1446476"/>
    <lineage>
        <taxon>Bacteria</taxon>
        <taxon>Pseudomonadati</taxon>
        <taxon>Pseudomonadota</taxon>
        <taxon>Alphaproteobacteria</taxon>
        <taxon>Rhodobacterales</taxon>
        <taxon>Roseobacteraceae</taxon>
        <taxon>Ruegeria</taxon>
    </lineage>
</organism>
<dbReference type="AlphaFoldDB" id="A0A1X6ZPS6"/>
<evidence type="ECO:0008006" key="3">
    <source>
        <dbReference type="Google" id="ProtNLM"/>
    </source>
</evidence>
<dbReference type="RefSeq" id="WP_159453901.1">
    <property type="nucleotide sequence ID" value="NZ_FWFP01000007.1"/>
</dbReference>
<name>A0A1X6ZPS6_9RHOB</name>
<reference evidence="2" key="1">
    <citation type="submission" date="2017-03" db="EMBL/GenBank/DDBJ databases">
        <authorList>
            <person name="Rodrigo-Torres L."/>
            <person name="Arahal R.D."/>
            <person name="Lucena T."/>
        </authorList>
    </citation>
    <scope>NUCLEOTIDE SEQUENCE [LARGE SCALE GENOMIC DNA]</scope>
    <source>
        <strain evidence="2">CECT 8411</strain>
    </source>
</reference>
<dbReference type="InterPro" id="IPR008868">
    <property type="entry name" value="TniB"/>
</dbReference>
<protein>
    <recommendedName>
        <fullName evidence="3">AAA+ ATPase domain-containing protein</fullName>
    </recommendedName>
</protein>
<keyword evidence="2" id="KW-1185">Reference proteome</keyword>
<dbReference type="Gene3D" id="3.40.50.300">
    <property type="entry name" value="P-loop containing nucleotide triphosphate hydrolases"/>
    <property type="match status" value="1"/>
</dbReference>
<evidence type="ECO:0000313" key="1">
    <source>
        <dbReference type="EMBL" id="SLN55992.1"/>
    </source>
</evidence>
<dbReference type="Proteomes" id="UP000193778">
    <property type="component" value="Unassembled WGS sequence"/>
</dbReference>
<dbReference type="Pfam" id="PF05621">
    <property type="entry name" value="TniB"/>
    <property type="match status" value="1"/>
</dbReference>